<accession>A0ABZ0J3M5</accession>
<keyword evidence="2" id="KW-1185">Reference proteome</keyword>
<gene>
    <name evidence="1" type="ORF">P4826_17260</name>
</gene>
<evidence type="ECO:0000313" key="2">
    <source>
        <dbReference type="Proteomes" id="UP001303211"/>
    </source>
</evidence>
<name>A0ABZ0J3M5_9BURK</name>
<protein>
    <submittedName>
        <fullName evidence="1">Uncharacterized protein</fullName>
    </submittedName>
</protein>
<dbReference type="EMBL" id="CP136921">
    <property type="protein sequence ID" value="WOO32117.1"/>
    <property type="molecule type" value="Genomic_DNA"/>
</dbReference>
<organism evidence="1 2">
    <name type="scientific">Diaphorobacter limosus</name>
    <dbReference type="NCBI Taxonomy" id="3036128"/>
    <lineage>
        <taxon>Bacteria</taxon>
        <taxon>Pseudomonadati</taxon>
        <taxon>Pseudomonadota</taxon>
        <taxon>Betaproteobacteria</taxon>
        <taxon>Burkholderiales</taxon>
        <taxon>Comamonadaceae</taxon>
        <taxon>Diaphorobacter</taxon>
    </lineage>
</organism>
<evidence type="ECO:0000313" key="1">
    <source>
        <dbReference type="EMBL" id="WOO32117.1"/>
    </source>
</evidence>
<proteinExistence type="predicted"/>
<sequence length="80" mass="9195">MKPAMVWPLHDNTVSLSHAENAATTGETRQPAERSNCDIGVMLCVRICAFWRGLWRYREQGYAISRMSARICALHNERRC</sequence>
<reference evidence="1 2" key="1">
    <citation type="submission" date="2023-03" db="EMBL/GenBank/DDBJ databases">
        <title>Diaphorobacter basophil sp. nov., isolated from a sewage-treatment plant.</title>
        <authorList>
            <person name="Yang K."/>
        </authorList>
    </citation>
    <scope>NUCLEOTIDE SEQUENCE [LARGE SCALE GENOMIC DNA]</scope>
    <source>
        <strain evidence="1 2">Y-1</strain>
    </source>
</reference>
<dbReference type="Proteomes" id="UP001303211">
    <property type="component" value="Chromosome"/>
</dbReference>
<dbReference type="RefSeq" id="WP_317701583.1">
    <property type="nucleotide sequence ID" value="NZ_CP136921.1"/>
</dbReference>